<reference evidence="1 2" key="1">
    <citation type="journal article" date="2015" name="BMC Genomics">
        <title>Comparative genomics and metabolic profiling of the genus Lysobacter.</title>
        <authorList>
            <person name="de Bruijn I."/>
            <person name="Cheng X."/>
            <person name="de Jager V."/>
            <person name="Exposito R.G."/>
            <person name="Watrous J."/>
            <person name="Patel N."/>
            <person name="Postma J."/>
            <person name="Dorrestein P.C."/>
            <person name="Kobayashi D."/>
            <person name="Raaijmakers J.M."/>
        </authorList>
    </citation>
    <scope>NUCLEOTIDE SEQUENCE [LARGE SCALE GENOMIC DNA]</scope>
    <source>
        <strain evidence="1 2">76</strain>
    </source>
</reference>
<dbReference type="AlphaFoldDB" id="A0A0S2F4S9"/>
<dbReference type="Gene3D" id="3.90.1530.10">
    <property type="entry name" value="Conserved hypothetical protein from pyrococcus furiosus pfu- 392566-001, ParB domain"/>
    <property type="match status" value="1"/>
</dbReference>
<dbReference type="Gene3D" id="1.10.10.2830">
    <property type="match status" value="1"/>
</dbReference>
<sequence length="282" mass="31241">MSYEFHPLCQVLPDMPKGQFQELVADVRANGLLHPIVLLDGQILDGRHRYRACIECGIEPQFTPFAGTDPTTFVVSENLARRHLTESQRAMVASSLALLHPGRPKKAPNSAIYSAPKIEEAARLVGVSNSSVREANRVKREGVPALVKKVVAGDITLHEARKIAKLGAPAQAKIVAIDDRRERQRALGTAHKRSAGRAVAPRIDMMEAVPGTAYVRDTLRRLDQITNELLDAEGSAEAFATRFLNEFDWNEPILRQRLDHARRGIDAVARLQQELERRSAVA</sequence>
<evidence type="ECO:0000313" key="1">
    <source>
        <dbReference type="EMBL" id="ALN78562.1"/>
    </source>
</evidence>
<dbReference type="PATRIC" id="fig|84531.8.peg.413"/>
<dbReference type="STRING" id="84531.LA76x_0401"/>
<dbReference type="EMBL" id="CP011129">
    <property type="protein sequence ID" value="ALN78562.1"/>
    <property type="molecule type" value="Genomic_DNA"/>
</dbReference>
<dbReference type="SUPFAM" id="SSF110849">
    <property type="entry name" value="ParB/Sulfiredoxin"/>
    <property type="match status" value="1"/>
</dbReference>
<accession>A0A0S2F4S9</accession>
<dbReference type="RefSeq" id="WP_148649572.1">
    <property type="nucleotide sequence ID" value="NZ_CP011129.1"/>
</dbReference>
<keyword evidence="2" id="KW-1185">Reference proteome</keyword>
<organism evidence="1 2">
    <name type="scientific">Lysobacter antibioticus</name>
    <dbReference type="NCBI Taxonomy" id="84531"/>
    <lineage>
        <taxon>Bacteria</taxon>
        <taxon>Pseudomonadati</taxon>
        <taxon>Pseudomonadota</taxon>
        <taxon>Gammaproteobacteria</taxon>
        <taxon>Lysobacterales</taxon>
        <taxon>Lysobacteraceae</taxon>
        <taxon>Lysobacter</taxon>
    </lineage>
</organism>
<dbReference type="KEGG" id="lab:LA76x_0401"/>
<dbReference type="InterPro" id="IPR036086">
    <property type="entry name" value="ParB/Sulfiredoxin_sf"/>
</dbReference>
<proteinExistence type="predicted"/>
<gene>
    <name evidence="1" type="ORF">LA76x_0401</name>
</gene>
<evidence type="ECO:0000313" key="2">
    <source>
        <dbReference type="Proteomes" id="UP000060787"/>
    </source>
</evidence>
<protein>
    <submittedName>
        <fullName evidence="1">ParB-like nuclease domain protein</fullName>
    </submittedName>
</protein>
<dbReference type="Proteomes" id="UP000060787">
    <property type="component" value="Chromosome"/>
</dbReference>
<name>A0A0S2F4S9_LYSAN</name>